<dbReference type="Gene3D" id="1.10.287.110">
    <property type="entry name" value="DnaJ domain"/>
    <property type="match status" value="1"/>
</dbReference>
<gene>
    <name evidence="4" type="ORF">PGLA1383_LOCUS12532</name>
</gene>
<evidence type="ECO:0000256" key="1">
    <source>
        <dbReference type="ARBA" id="ARBA00023186"/>
    </source>
</evidence>
<name>A0A813E8P5_POLGL</name>
<protein>
    <recommendedName>
        <fullName evidence="3">J domain-containing protein</fullName>
    </recommendedName>
</protein>
<proteinExistence type="predicted"/>
<dbReference type="PROSITE" id="PS50076">
    <property type="entry name" value="DNAJ_2"/>
    <property type="match status" value="1"/>
</dbReference>
<feature type="region of interest" description="Disordered" evidence="2">
    <location>
        <begin position="76"/>
        <end position="147"/>
    </location>
</feature>
<dbReference type="Pfam" id="PF00226">
    <property type="entry name" value="DnaJ"/>
    <property type="match status" value="1"/>
</dbReference>
<dbReference type="PANTHER" id="PTHR44145">
    <property type="entry name" value="DNAJ HOMOLOG SUBFAMILY A MEMBER 3, MITOCHONDRIAL"/>
    <property type="match status" value="1"/>
</dbReference>
<keyword evidence="1" id="KW-0143">Chaperone</keyword>
<dbReference type="AlphaFoldDB" id="A0A813E8P5"/>
<evidence type="ECO:0000259" key="3">
    <source>
        <dbReference type="PROSITE" id="PS50076"/>
    </source>
</evidence>
<evidence type="ECO:0000313" key="5">
    <source>
        <dbReference type="Proteomes" id="UP000654075"/>
    </source>
</evidence>
<feature type="domain" description="J" evidence="3">
    <location>
        <begin position="3"/>
        <end position="64"/>
    </location>
</feature>
<dbReference type="OMA" id="THRANVG"/>
<evidence type="ECO:0000256" key="2">
    <source>
        <dbReference type="SAM" id="MobiDB-lite"/>
    </source>
</evidence>
<dbReference type="PRINTS" id="PR00625">
    <property type="entry name" value="JDOMAIN"/>
</dbReference>
<feature type="compositionally biased region" description="Low complexity" evidence="2">
    <location>
        <begin position="81"/>
        <end position="91"/>
    </location>
</feature>
<organism evidence="4 5">
    <name type="scientific">Polarella glacialis</name>
    <name type="common">Dinoflagellate</name>
    <dbReference type="NCBI Taxonomy" id="89957"/>
    <lineage>
        <taxon>Eukaryota</taxon>
        <taxon>Sar</taxon>
        <taxon>Alveolata</taxon>
        <taxon>Dinophyceae</taxon>
        <taxon>Suessiales</taxon>
        <taxon>Suessiaceae</taxon>
        <taxon>Polarella</taxon>
    </lineage>
</organism>
<evidence type="ECO:0000313" key="4">
    <source>
        <dbReference type="EMBL" id="CAE8593953.1"/>
    </source>
</evidence>
<dbReference type="InterPro" id="IPR036869">
    <property type="entry name" value="J_dom_sf"/>
</dbReference>
<accession>A0A813E8P5</accession>
<dbReference type="InterPro" id="IPR001623">
    <property type="entry name" value="DnaJ_domain"/>
</dbReference>
<dbReference type="EMBL" id="CAJNNV010006693">
    <property type="protein sequence ID" value="CAE8593953.1"/>
    <property type="molecule type" value="Genomic_DNA"/>
</dbReference>
<dbReference type="OrthoDB" id="10250354at2759"/>
<feature type="compositionally biased region" description="Basic and acidic residues" evidence="2">
    <location>
        <begin position="133"/>
        <end position="147"/>
    </location>
</feature>
<dbReference type="CDD" id="cd06257">
    <property type="entry name" value="DnaJ"/>
    <property type="match status" value="1"/>
</dbReference>
<keyword evidence="5" id="KW-1185">Reference proteome</keyword>
<dbReference type="PANTHER" id="PTHR44145:SF3">
    <property type="entry name" value="DNAJ HOMOLOG SUBFAMILY A MEMBER 3, MITOCHONDRIAL"/>
    <property type="match status" value="1"/>
</dbReference>
<dbReference type="Proteomes" id="UP000654075">
    <property type="component" value="Unassembled WGS sequence"/>
</dbReference>
<dbReference type="SUPFAM" id="SSF46565">
    <property type="entry name" value="Chaperone J-domain"/>
    <property type="match status" value="1"/>
</dbReference>
<dbReference type="InterPro" id="IPR051938">
    <property type="entry name" value="Apopto_cytoskel_mod"/>
</dbReference>
<dbReference type="InterPro" id="IPR018253">
    <property type="entry name" value="DnaJ_domain_CS"/>
</dbReference>
<sequence>MQTFYDVLKVDQAASDSDVRSAYKRCALATHPDKGGKAELFRLVVEAFEILGDSARRSKYDLDMQHGTLGKAFCCSSGRSNKNNNNNNNNNTRSSGQEGACAAKAATRVPASDNPRAAEERPSKRPRAGAFAAEDRSADCERDGHGKPSVKDVLRELLGMTQAAVTPRIRQLTVEVLLKLAVMLQADQQSDNDDDSDIDVAPNAALCKVDAGKSEYDEDSGCAGSSESDSDGRESASGLVAEQRPILAICDSAVTESTHDEAPPSTYGRMRGVARSHDGFLANVGLEGILIRTQEVRSLDVAIDMHISLVHVRQLVRTHLEEGMELQDAMRHGIQAVEEERRASNSPRIRFAFKSKHISQGCAKKSSQSLDEFFLMLLPKEMRPSTQERQRRNEEKLRVAHLAAAQLRAKKRHWLRERILVVLRLAEQAREKVREKALRSRWGVKELPLGVELVTLRSPEDCVCAVIRLRDDTPLSGPFRQTLAEAETDLADLQQIQRLMGDEAVCREVAQRDMDAMAALFMQEVSSGKSPASTKKCHCVS</sequence>
<dbReference type="PROSITE" id="PS00636">
    <property type="entry name" value="DNAJ_1"/>
    <property type="match status" value="1"/>
</dbReference>
<dbReference type="SMART" id="SM00271">
    <property type="entry name" value="DnaJ"/>
    <property type="match status" value="1"/>
</dbReference>
<feature type="region of interest" description="Disordered" evidence="2">
    <location>
        <begin position="212"/>
        <end position="239"/>
    </location>
</feature>
<reference evidence="4" key="1">
    <citation type="submission" date="2021-02" db="EMBL/GenBank/DDBJ databases">
        <authorList>
            <person name="Dougan E. K."/>
            <person name="Rhodes N."/>
            <person name="Thang M."/>
            <person name="Chan C."/>
        </authorList>
    </citation>
    <scope>NUCLEOTIDE SEQUENCE</scope>
</reference>
<comment type="caution">
    <text evidence="4">The sequence shown here is derived from an EMBL/GenBank/DDBJ whole genome shotgun (WGS) entry which is preliminary data.</text>
</comment>